<sequence length="109" mass="12452">MSLLDYLKQTGDILGGPRLVGRAIRVLWWDEADDNGRYDPKWFLAEIRKYDAKSGKHSIKYKVVDLAEPQEQIFLALTLHHMSRYDPEALDCARPAQPWALASSNNHSA</sequence>
<comment type="caution">
    <text evidence="1">The sequence shown here is derived from an EMBL/GenBank/DDBJ whole genome shotgun (WGS) entry which is preliminary data.</text>
</comment>
<protein>
    <submittedName>
        <fullName evidence="1">Uncharacterized protein</fullName>
    </submittedName>
</protein>
<dbReference type="AlphaFoldDB" id="A0A150GMN0"/>
<reference evidence="2" key="1">
    <citation type="journal article" date="2016" name="Nat. Commun.">
        <title>The Gonium pectorale genome demonstrates co-option of cell cycle regulation during the evolution of multicellularity.</title>
        <authorList>
            <person name="Hanschen E.R."/>
            <person name="Marriage T.N."/>
            <person name="Ferris P.J."/>
            <person name="Hamaji T."/>
            <person name="Toyoda A."/>
            <person name="Fujiyama A."/>
            <person name="Neme R."/>
            <person name="Noguchi H."/>
            <person name="Minakuchi Y."/>
            <person name="Suzuki M."/>
            <person name="Kawai-Toyooka H."/>
            <person name="Smith D.R."/>
            <person name="Sparks H."/>
            <person name="Anderson J."/>
            <person name="Bakaric R."/>
            <person name="Luria V."/>
            <person name="Karger A."/>
            <person name="Kirschner M.W."/>
            <person name="Durand P.M."/>
            <person name="Michod R.E."/>
            <person name="Nozaki H."/>
            <person name="Olson B.J."/>
        </authorList>
    </citation>
    <scope>NUCLEOTIDE SEQUENCE [LARGE SCALE GENOMIC DNA]</scope>
    <source>
        <strain evidence="2">NIES-2863</strain>
    </source>
</reference>
<dbReference type="EMBL" id="LSYV01000015">
    <property type="protein sequence ID" value="KXZ51054.1"/>
    <property type="molecule type" value="Genomic_DNA"/>
</dbReference>
<dbReference type="Proteomes" id="UP000075714">
    <property type="component" value="Unassembled WGS sequence"/>
</dbReference>
<evidence type="ECO:0000313" key="2">
    <source>
        <dbReference type="Proteomes" id="UP000075714"/>
    </source>
</evidence>
<accession>A0A150GMN0</accession>
<dbReference type="OrthoDB" id="552533at2759"/>
<organism evidence="1 2">
    <name type="scientific">Gonium pectorale</name>
    <name type="common">Green alga</name>
    <dbReference type="NCBI Taxonomy" id="33097"/>
    <lineage>
        <taxon>Eukaryota</taxon>
        <taxon>Viridiplantae</taxon>
        <taxon>Chlorophyta</taxon>
        <taxon>core chlorophytes</taxon>
        <taxon>Chlorophyceae</taxon>
        <taxon>CS clade</taxon>
        <taxon>Chlamydomonadales</taxon>
        <taxon>Volvocaceae</taxon>
        <taxon>Gonium</taxon>
    </lineage>
</organism>
<name>A0A150GMN0_GONPE</name>
<gene>
    <name evidence="1" type="ORF">GPECTOR_14g40</name>
</gene>
<evidence type="ECO:0000313" key="1">
    <source>
        <dbReference type="EMBL" id="KXZ51054.1"/>
    </source>
</evidence>
<keyword evidence="2" id="KW-1185">Reference proteome</keyword>
<proteinExistence type="predicted"/>